<protein>
    <submittedName>
        <fullName evidence="1">Uncharacterized protein</fullName>
    </submittedName>
</protein>
<sequence length="123" mass="14490">MNYYELPLFKYVYFEDSYVLGIEEKSESLVFYLEVVLTEENPLYMPPKPGERYFYKKAILTFNDIRVKNWIERNSSETKDGSGSIDYGNIDLFKLEGGIYTLSGDWGVLKVECENIDFQWADF</sequence>
<evidence type="ECO:0000313" key="2">
    <source>
        <dbReference type="Proteomes" id="UP001141992"/>
    </source>
</evidence>
<proteinExistence type="predicted"/>
<dbReference type="AlphaFoldDB" id="A0A9X3KYM7"/>
<reference evidence="1" key="1">
    <citation type="submission" date="2022-12" db="EMBL/GenBank/DDBJ databases">
        <authorList>
            <person name="Voronina O.L."/>
            <person name="Kunda M.S."/>
            <person name="Ryzhova N."/>
            <person name="Aksenova E.I."/>
        </authorList>
    </citation>
    <scope>NUCLEOTIDE SEQUENCE</scope>
    <source>
        <strain evidence="1">SCCH136:Ach223948</strain>
    </source>
</reference>
<gene>
    <name evidence="1" type="ORF">O9570_04135</name>
</gene>
<dbReference type="RefSeq" id="WP_082402855.1">
    <property type="nucleotide sequence ID" value="NZ_CP053617.1"/>
</dbReference>
<evidence type="ECO:0000313" key="1">
    <source>
        <dbReference type="EMBL" id="MCZ8400616.1"/>
    </source>
</evidence>
<comment type="caution">
    <text evidence="1">The sequence shown here is derived from an EMBL/GenBank/DDBJ whole genome shotgun (WGS) entry which is preliminary data.</text>
</comment>
<dbReference type="Proteomes" id="UP001141992">
    <property type="component" value="Unassembled WGS sequence"/>
</dbReference>
<accession>A0A9X3KYM7</accession>
<organism evidence="1 2">
    <name type="scientific">Alcaligenes xylosoxydans xylosoxydans</name>
    <name type="common">Achromobacter xylosoxidans</name>
    <dbReference type="NCBI Taxonomy" id="85698"/>
    <lineage>
        <taxon>Bacteria</taxon>
        <taxon>Pseudomonadati</taxon>
        <taxon>Pseudomonadota</taxon>
        <taxon>Betaproteobacteria</taxon>
        <taxon>Burkholderiales</taxon>
        <taxon>Alcaligenaceae</taxon>
        <taxon>Achromobacter</taxon>
    </lineage>
</organism>
<name>A0A9X3KYM7_ALCXX</name>
<dbReference type="EMBL" id="JAPZVI010000002">
    <property type="protein sequence ID" value="MCZ8400616.1"/>
    <property type="molecule type" value="Genomic_DNA"/>
</dbReference>